<sequence length="140" mass="15281">MKPRIKVLTLGVSDLEKSLAFYRDGMGLPTEGIVGQQFEDGAVVFFHMGEDLILALFPMTSLAKDAKITAPPVRLGAVSIGHIVKSKEEVDAVMKQAESAGAVITDAAHDRVWGGYSGYFHDPDGHLWEIVWNPQWTVAD</sequence>
<dbReference type="OrthoDB" id="9798430at2"/>
<evidence type="ECO:0000313" key="2">
    <source>
        <dbReference type="EMBL" id="MQX16992.1"/>
    </source>
</evidence>
<organism evidence="2 3">
    <name type="scientific">Sinorhizobium terangae</name>
    <dbReference type="NCBI Taxonomy" id="110322"/>
    <lineage>
        <taxon>Bacteria</taxon>
        <taxon>Pseudomonadati</taxon>
        <taxon>Pseudomonadota</taxon>
        <taxon>Alphaproteobacteria</taxon>
        <taxon>Hyphomicrobiales</taxon>
        <taxon>Rhizobiaceae</taxon>
        <taxon>Sinorhizobium/Ensifer group</taxon>
        <taxon>Sinorhizobium</taxon>
    </lineage>
</organism>
<feature type="domain" description="VOC" evidence="1">
    <location>
        <begin position="4"/>
        <end position="133"/>
    </location>
</feature>
<comment type="caution">
    <text evidence="2">The sequence shown here is derived from an EMBL/GenBank/DDBJ whole genome shotgun (WGS) entry which is preliminary data.</text>
</comment>
<dbReference type="Pfam" id="PF00903">
    <property type="entry name" value="Glyoxalase"/>
    <property type="match status" value="1"/>
</dbReference>
<dbReference type="InterPro" id="IPR029068">
    <property type="entry name" value="Glyas_Bleomycin-R_OHBP_Dase"/>
</dbReference>
<reference evidence="2 3" key="1">
    <citation type="journal article" date="2013" name="Genome Biol.">
        <title>Comparative genomics of the core and accessory genomes of 48 Sinorhizobium strains comprising five genospecies.</title>
        <authorList>
            <person name="Sugawara M."/>
            <person name="Epstein B."/>
            <person name="Badgley B.D."/>
            <person name="Unno T."/>
            <person name="Xu L."/>
            <person name="Reese J."/>
            <person name="Gyaneshwar P."/>
            <person name="Denny R."/>
            <person name="Mudge J."/>
            <person name="Bharti A.K."/>
            <person name="Farmer A.D."/>
            <person name="May G.D."/>
            <person name="Woodward J.E."/>
            <person name="Medigue C."/>
            <person name="Vallenet D."/>
            <person name="Lajus A."/>
            <person name="Rouy Z."/>
            <person name="Martinez-Vaz B."/>
            <person name="Tiffin P."/>
            <person name="Young N.D."/>
            <person name="Sadowsky M.J."/>
        </authorList>
    </citation>
    <scope>NUCLEOTIDE SEQUENCE [LARGE SCALE GENOMIC DNA]</scope>
    <source>
        <strain evidence="2 3">USDA4894</strain>
    </source>
</reference>
<dbReference type="PROSITE" id="PS51819">
    <property type="entry name" value="VOC"/>
    <property type="match status" value="1"/>
</dbReference>
<protein>
    <submittedName>
        <fullName evidence="2">VOC family protein</fullName>
    </submittedName>
</protein>
<dbReference type="AlphaFoldDB" id="A0A6N7LGT5"/>
<dbReference type="InterPro" id="IPR037523">
    <property type="entry name" value="VOC_core"/>
</dbReference>
<name>A0A6N7LGT5_SINTE</name>
<dbReference type="InterPro" id="IPR004360">
    <property type="entry name" value="Glyas_Fos-R_dOase_dom"/>
</dbReference>
<evidence type="ECO:0000259" key="1">
    <source>
        <dbReference type="PROSITE" id="PS51819"/>
    </source>
</evidence>
<accession>A0A6N7LGT5</accession>
<keyword evidence="3" id="KW-1185">Reference proteome</keyword>
<dbReference type="Gene3D" id="3.10.180.10">
    <property type="entry name" value="2,3-Dihydroxybiphenyl 1,2-Dioxygenase, domain 1"/>
    <property type="match status" value="1"/>
</dbReference>
<dbReference type="RefSeq" id="WP_153440893.1">
    <property type="nucleotide sequence ID" value="NZ_JACIGA010000009.1"/>
</dbReference>
<gene>
    <name evidence="2" type="ORF">GHK62_20170</name>
</gene>
<dbReference type="PANTHER" id="PTHR36503:SF1">
    <property type="entry name" value="BLR2520 PROTEIN"/>
    <property type="match status" value="1"/>
</dbReference>
<proteinExistence type="predicted"/>
<dbReference type="PANTHER" id="PTHR36503">
    <property type="entry name" value="BLR2520 PROTEIN"/>
    <property type="match status" value="1"/>
</dbReference>
<dbReference type="SUPFAM" id="SSF54593">
    <property type="entry name" value="Glyoxalase/Bleomycin resistance protein/Dihydroxybiphenyl dioxygenase"/>
    <property type="match status" value="1"/>
</dbReference>
<evidence type="ECO:0000313" key="3">
    <source>
        <dbReference type="Proteomes" id="UP000439983"/>
    </source>
</evidence>
<dbReference type="Proteomes" id="UP000439983">
    <property type="component" value="Unassembled WGS sequence"/>
</dbReference>
<dbReference type="EMBL" id="WITC01000085">
    <property type="protein sequence ID" value="MQX16992.1"/>
    <property type="molecule type" value="Genomic_DNA"/>
</dbReference>